<dbReference type="GO" id="GO:0005886">
    <property type="term" value="C:plasma membrane"/>
    <property type="evidence" value="ECO:0007669"/>
    <property type="project" value="UniProtKB-SubCell"/>
</dbReference>
<comment type="subcellular location">
    <subcellularLocation>
        <location evidence="1 7">Cell membrane</location>
        <topology evidence="1 7">Multi-pass membrane protein</topology>
    </subcellularLocation>
</comment>
<dbReference type="AlphaFoldDB" id="E6U3Q4"/>
<dbReference type="Pfam" id="PF00528">
    <property type="entry name" value="BPD_transp_1"/>
    <property type="match status" value="1"/>
</dbReference>
<dbReference type="Proteomes" id="UP000001551">
    <property type="component" value="Chromosome"/>
</dbReference>
<feature type="transmembrane region" description="Helical" evidence="7">
    <location>
        <begin position="125"/>
        <end position="147"/>
    </location>
</feature>
<dbReference type="InterPro" id="IPR035906">
    <property type="entry name" value="MetI-like_sf"/>
</dbReference>
<evidence type="ECO:0000256" key="6">
    <source>
        <dbReference type="ARBA" id="ARBA00023136"/>
    </source>
</evidence>
<keyword evidence="3" id="KW-1003">Cell membrane</keyword>
<dbReference type="InterPro" id="IPR000515">
    <property type="entry name" value="MetI-like"/>
</dbReference>
<accession>E6U3Q4</accession>
<evidence type="ECO:0000256" key="1">
    <source>
        <dbReference type="ARBA" id="ARBA00004651"/>
    </source>
</evidence>
<dbReference type="KEGG" id="eha:Ethha_0911"/>
<keyword evidence="10" id="KW-1185">Reference proteome</keyword>
<protein>
    <submittedName>
        <fullName evidence="9">Binding-protein-dependent transport systems inner membrane component</fullName>
    </submittedName>
</protein>
<dbReference type="GO" id="GO:0055085">
    <property type="term" value="P:transmembrane transport"/>
    <property type="evidence" value="ECO:0007669"/>
    <property type="project" value="InterPro"/>
</dbReference>
<evidence type="ECO:0000313" key="10">
    <source>
        <dbReference type="Proteomes" id="UP000001551"/>
    </source>
</evidence>
<reference evidence="9 10" key="1">
    <citation type="submission" date="2010-12" db="EMBL/GenBank/DDBJ databases">
        <title>Complete sequence of Ethanoligenens harbinense YUAN-3.</title>
        <authorList>
            <person name="Lucas S."/>
            <person name="Copeland A."/>
            <person name="Lapidus A."/>
            <person name="Cheng J.-F."/>
            <person name="Bruce D."/>
            <person name="Goodwin L."/>
            <person name="Pitluck S."/>
            <person name="Chertkov O."/>
            <person name="Misra M."/>
            <person name="Detter J.C."/>
            <person name="Han C."/>
            <person name="Tapia R."/>
            <person name="Land M."/>
            <person name="Hauser L."/>
            <person name="Jeffries C."/>
            <person name="Kyrpides N."/>
            <person name="Ivanova N."/>
            <person name="Mikhailova N."/>
            <person name="Wang A."/>
            <person name="Mouttaki H."/>
            <person name="He Z."/>
            <person name="Zhou J."/>
            <person name="Hemme C.L."/>
            <person name="Woyke T."/>
        </authorList>
    </citation>
    <scope>NUCLEOTIDE SEQUENCE [LARGE SCALE GENOMIC DNA]</scope>
    <source>
        <strain evidence="10">DSM 18485 / JCM 12961 / CGMCC 1.5033 / YUAN-3</strain>
    </source>
</reference>
<feature type="transmembrane region" description="Helical" evidence="7">
    <location>
        <begin position="92"/>
        <end position="113"/>
    </location>
</feature>
<dbReference type="InterPro" id="IPR051393">
    <property type="entry name" value="ABC_transporter_permease"/>
</dbReference>
<evidence type="ECO:0000256" key="3">
    <source>
        <dbReference type="ARBA" id="ARBA00022475"/>
    </source>
</evidence>
<feature type="transmembrane region" description="Helical" evidence="7">
    <location>
        <begin position="274"/>
        <end position="300"/>
    </location>
</feature>
<dbReference type="PANTHER" id="PTHR30193:SF37">
    <property type="entry name" value="INNER MEMBRANE ABC TRANSPORTER PERMEASE PROTEIN YCJO"/>
    <property type="match status" value="1"/>
</dbReference>
<name>E6U3Q4_ETHHY</name>
<evidence type="ECO:0000259" key="8">
    <source>
        <dbReference type="PROSITE" id="PS50928"/>
    </source>
</evidence>
<dbReference type="CDD" id="cd06261">
    <property type="entry name" value="TM_PBP2"/>
    <property type="match status" value="1"/>
</dbReference>
<dbReference type="HOGENOM" id="CLU_016047_0_2_9"/>
<evidence type="ECO:0000256" key="4">
    <source>
        <dbReference type="ARBA" id="ARBA00022692"/>
    </source>
</evidence>
<dbReference type="eggNOG" id="COG1175">
    <property type="taxonomic scope" value="Bacteria"/>
</dbReference>
<feature type="transmembrane region" description="Helical" evidence="7">
    <location>
        <begin position="232"/>
        <end position="254"/>
    </location>
</feature>
<dbReference type="STRING" id="663278.Ethha_0911"/>
<dbReference type="Gene3D" id="1.10.3720.10">
    <property type="entry name" value="MetI-like"/>
    <property type="match status" value="1"/>
</dbReference>
<feature type="transmembrane region" description="Helical" evidence="7">
    <location>
        <begin position="33"/>
        <end position="55"/>
    </location>
</feature>
<organism evidence="9 10">
    <name type="scientific">Ethanoligenens harbinense (strain DSM 18485 / JCM 12961 / CGMCC 1.5033 / YUAN-3)</name>
    <dbReference type="NCBI Taxonomy" id="663278"/>
    <lineage>
        <taxon>Bacteria</taxon>
        <taxon>Bacillati</taxon>
        <taxon>Bacillota</taxon>
        <taxon>Clostridia</taxon>
        <taxon>Eubacteriales</taxon>
        <taxon>Oscillospiraceae</taxon>
        <taxon>Ethanoligenens</taxon>
    </lineage>
</organism>
<sequence length="312" mass="34638">MVANVEEKQVAYPQERASTGTHVPEKKPLLSRLLPYLFIAPALAVFTVFLFIPFIRTIFLSLFLTNSVGEARVFRGLGNYIRLFTSVDYLTVMLHTVVFAAILIVGAMGLSFITSNLANMKGRAFRIFPILFTMPIAAAAGSFALLFEKMFDPTAGVINKMLHANIGWFQDPHLAMLSIGMISIWLLSGGNFLYMYAGLKNIPKDVLESAEIDGASGLVKLFRVTVPCMSPMLFFILVTDIIASFQVFTQINVITQGGPGNETNVMVYGIYRDAFFNFRFGPAAAESVVLFLIILGATLLQFRNEKRMVHYN</sequence>
<evidence type="ECO:0000256" key="7">
    <source>
        <dbReference type="RuleBase" id="RU363032"/>
    </source>
</evidence>
<dbReference type="SUPFAM" id="SSF161098">
    <property type="entry name" value="MetI-like"/>
    <property type="match status" value="1"/>
</dbReference>
<feature type="domain" description="ABC transmembrane type-1" evidence="8">
    <location>
        <begin position="93"/>
        <end position="301"/>
    </location>
</feature>
<comment type="similarity">
    <text evidence="7">Belongs to the binding-protein-dependent transport system permease family.</text>
</comment>
<evidence type="ECO:0000256" key="5">
    <source>
        <dbReference type="ARBA" id="ARBA00022989"/>
    </source>
</evidence>
<evidence type="ECO:0000256" key="2">
    <source>
        <dbReference type="ARBA" id="ARBA00022448"/>
    </source>
</evidence>
<evidence type="ECO:0000313" key="9">
    <source>
        <dbReference type="EMBL" id="ADU26471.1"/>
    </source>
</evidence>
<keyword evidence="2 7" id="KW-0813">Transport</keyword>
<dbReference type="EMBL" id="CP002400">
    <property type="protein sequence ID" value="ADU26471.1"/>
    <property type="molecule type" value="Genomic_DNA"/>
</dbReference>
<dbReference type="RefSeq" id="WP_013484835.1">
    <property type="nucleotide sequence ID" value="NC_014828.1"/>
</dbReference>
<proteinExistence type="inferred from homology"/>
<dbReference type="PANTHER" id="PTHR30193">
    <property type="entry name" value="ABC TRANSPORTER PERMEASE PROTEIN"/>
    <property type="match status" value="1"/>
</dbReference>
<keyword evidence="6 7" id="KW-0472">Membrane</keyword>
<keyword evidence="5 7" id="KW-1133">Transmembrane helix</keyword>
<gene>
    <name evidence="9" type="ordered locus">Ethha_0911</name>
</gene>
<dbReference type="PROSITE" id="PS50928">
    <property type="entry name" value="ABC_TM1"/>
    <property type="match status" value="1"/>
</dbReference>
<feature type="transmembrane region" description="Helical" evidence="7">
    <location>
        <begin position="174"/>
        <end position="194"/>
    </location>
</feature>
<keyword evidence="4 7" id="KW-0812">Transmembrane</keyword>